<organism evidence="2 3">
    <name type="scientific">Crotalaria pallida</name>
    <name type="common">Smooth rattlebox</name>
    <name type="synonym">Crotalaria striata</name>
    <dbReference type="NCBI Taxonomy" id="3830"/>
    <lineage>
        <taxon>Eukaryota</taxon>
        <taxon>Viridiplantae</taxon>
        <taxon>Streptophyta</taxon>
        <taxon>Embryophyta</taxon>
        <taxon>Tracheophyta</taxon>
        <taxon>Spermatophyta</taxon>
        <taxon>Magnoliopsida</taxon>
        <taxon>eudicotyledons</taxon>
        <taxon>Gunneridae</taxon>
        <taxon>Pentapetalae</taxon>
        <taxon>rosids</taxon>
        <taxon>fabids</taxon>
        <taxon>Fabales</taxon>
        <taxon>Fabaceae</taxon>
        <taxon>Papilionoideae</taxon>
        <taxon>50 kb inversion clade</taxon>
        <taxon>genistoids sensu lato</taxon>
        <taxon>core genistoids</taxon>
        <taxon>Crotalarieae</taxon>
        <taxon>Crotalaria</taxon>
    </lineage>
</organism>
<keyword evidence="3" id="KW-1185">Reference proteome</keyword>
<name>A0AAN9IBV3_CROPI</name>
<evidence type="ECO:0000313" key="2">
    <source>
        <dbReference type="EMBL" id="KAK7273607.1"/>
    </source>
</evidence>
<feature type="transmembrane region" description="Helical" evidence="1">
    <location>
        <begin position="95"/>
        <end position="115"/>
    </location>
</feature>
<dbReference type="EMBL" id="JAYWIO010000003">
    <property type="protein sequence ID" value="KAK7273607.1"/>
    <property type="molecule type" value="Genomic_DNA"/>
</dbReference>
<keyword evidence="1" id="KW-0472">Membrane</keyword>
<evidence type="ECO:0000256" key="1">
    <source>
        <dbReference type="SAM" id="Phobius"/>
    </source>
</evidence>
<reference evidence="2 3" key="1">
    <citation type="submission" date="2024-01" db="EMBL/GenBank/DDBJ databases">
        <title>The genomes of 5 underutilized Papilionoideae crops provide insights into root nodulation and disease resistanc.</title>
        <authorList>
            <person name="Yuan L."/>
        </authorList>
    </citation>
    <scope>NUCLEOTIDE SEQUENCE [LARGE SCALE GENOMIC DNA]</scope>
    <source>
        <strain evidence="2">ZHUSHIDOU_FW_LH</strain>
        <tissue evidence="2">Leaf</tissue>
    </source>
</reference>
<comment type="caution">
    <text evidence="2">The sequence shown here is derived from an EMBL/GenBank/DDBJ whole genome shotgun (WGS) entry which is preliminary data.</text>
</comment>
<accession>A0AAN9IBV3</accession>
<dbReference type="AlphaFoldDB" id="A0AAN9IBV3"/>
<proteinExistence type="predicted"/>
<sequence length="124" mass="14329">MAALSTAHLRRHSQRLTHCDARPLPLVLLLPPVLLVVLEPCSNEKLFEIPVSYERMFPYGRCFCLRLSLRNANLQAKVHMRKAAQEEVMFLNANLLYATFYMIGFYTQLVSVIGIRITSWHLKI</sequence>
<keyword evidence="1" id="KW-0812">Transmembrane</keyword>
<gene>
    <name evidence="2" type="ORF">RIF29_14663</name>
</gene>
<evidence type="ECO:0000313" key="3">
    <source>
        <dbReference type="Proteomes" id="UP001372338"/>
    </source>
</evidence>
<keyword evidence="1" id="KW-1133">Transmembrane helix</keyword>
<protein>
    <submittedName>
        <fullName evidence="2">Uncharacterized protein</fullName>
    </submittedName>
</protein>
<dbReference type="Proteomes" id="UP001372338">
    <property type="component" value="Unassembled WGS sequence"/>
</dbReference>